<organism evidence="2 3">
    <name type="scientific">Penicillium vulpinum</name>
    <dbReference type="NCBI Taxonomy" id="29845"/>
    <lineage>
        <taxon>Eukaryota</taxon>
        <taxon>Fungi</taxon>
        <taxon>Dikarya</taxon>
        <taxon>Ascomycota</taxon>
        <taxon>Pezizomycotina</taxon>
        <taxon>Eurotiomycetes</taxon>
        <taxon>Eurotiomycetidae</taxon>
        <taxon>Eurotiales</taxon>
        <taxon>Aspergillaceae</taxon>
        <taxon>Penicillium</taxon>
    </lineage>
</organism>
<dbReference type="AlphaFoldDB" id="A0A1V6RXT2"/>
<feature type="compositionally biased region" description="Polar residues" evidence="1">
    <location>
        <begin position="80"/>
        <end position="95"/>
    </location>
</feature>
<accession>A0A1V6RXT2</accession>
<gene>
    <name evidence="2" type="ORF">PENVUL_c017G08292</name>
</gene>
<reference evidence="3" key="1">
    <citation type="journal article" date="2017" name="Nat. Microbiol.">
        <title>Global analysis of biosynthetic gene clusters reveals vast potential of secondary metabolite production in Penicillium species.</title>
        <authorList>
            <person name="Nielsen J.C."/>
            <person name="Grijseels S."/>
            <person name="Prigent S."/>
            <person name="Ji B."/>
            <person name="Dainat J."/>
            <person name="Nielsen K.F."/>
            <person name="Frisvad J.C."/>
            <person name="Workman M."/>
            <person name="Nielsen J."/>
        </authorList>
    </citation>
    <scope>NUCLEOTIDE SEQUENCE [LARGE SCALE GENOMIC DNA]</scope>
    <source>
        <strain evidence="3">IBT 29486</strain>
    </source>
</reference>
<protein>
    <submittedName>
        <fullName evidence="2">Uncharacterized protein</fullName>
    </submittedName>
</protein>
<feature type="region of interest" description="Disordered" evidence="1">
    <location>
        <begin position="166"/>
        <end position="195"/>
    </location>
</feature>
<feature type="region of interest" description="Disordered" evidence="1">
    <location>
        <begin position="60"/>
        <end position="111"/>
    </location>
</feature>
<evidence type="ECO:0000256" key="1">
    <source>
        <dbReference type="SAM" id="MobiDB-lite"/>
    </source>
</evidence>
<dbReference type="Proteomes" id="UP000191518">
    <property type="component" value="Unassembled WGS sequence"/>
</dbReference>
<evidence type="ECO:0000313" key="3">
    <source>
        <dbReference type="Proteomes" id="UP000191518"/>
    </source>
</evidence>
<proteinExistence type="predicted"/>
<sequence length="214" mass="23237">MTTIHREHHDNLQLRQPSVMGLPSWRTSIMALTTFNNHGDLSSRQLSAIIFLTPIPPLLPPPPQFSPSPHNNPAARNRSGRQACSGSTPAGSLNASHHRLPRGKSTTGRGFAKRLRRQQLFACCINECRQFCSGSTPAGSLNVTHCNSLATERGLVKRLRQQAYGESTPAGSLNATHHKLPRGKPTTGRGFAKRPGGYLLASCREGTNPDNSYA</sequence>
<evidence type="ECO:0000313" key="2">
    <source>
        <dbReference type="EMBL" id="OQE06581.1"/>
    </source>
</evidence>
<name>A0A1V6RXT2_9EURO</name>
<comment type="caution">
    <text evidence="2">The sequence shown here is derived from an EMBL/GenBank/DDBJ whole genome shotgun (WGS) entry which is preliminary data.</text>
</comment>
<keyword evidence="3" id="KW-1185">Reference proteome</keyword>
<dbReference type="EMBL" id="MDYP01000017">
    <property type="protein sequence ID" value="OQE06581.1"/>
    <property type="molecule type" value="Genomic_DNA"/>
</dbReference>